<feature type="repeat" description="WD" evidence="1">
    <location>
        <begin position="844"/>
        <end position="885"/>
    </location>
</feature>
<dbReference type="SUPFAM" id="SSF50978">
    <property type="entry name" value="WD40 repeat-like"/>
    <property type="match status" value="1"/>
</dbReference>
<dbReference type="RefSeq" id="WP_188441533.1">
    <property type="nucleotide sequence ID" value="NZ_BMFD01000004.1"/>
</dbReference>
<dbReference type="PROSITE" id="PS50082">
    <property type="entry name" value="WD_REPEATS_2"/>
    <property type="match status" value="1"/>
</dbReference>
<dbReference type="EMBL" id="BMFD01000004">
    <property type="protein sequence ID" value="GGC37888.1"/>
    <property type="molecule type" value="Genomic_DNA"/>
</dbReference>
<dbReference type="SMART" id="SM00320">
    <property type="entry name" value="WD40"/>
    <property type="match status" value="3"/>
</dbReference>
<evidence type="ECO:0000313" key="3">
    <source>
        <dbReference type="Proteomes" id="UP000635885"/>
    </source>
</evidence>
<gene>
    <name evidence="2" type="ORF">GCM10010993_16000</name>
</gene>
<sequence>MTLLDQKLSNLISDISWQLQKRRAVFLVKTNDAFLNEFLISKLKNFNWIDHLTQGKDVQTTENKSSVNSDLNPVNFKEFSNEQALMDQHLFDTFTQKEKFETTIFITPSHFIHQILAFQAKETVFSSTIFIAVYIEELAPTIFETHLTYDTQIKLTTRARNYLIDQIEHNQVSLGKVFYAAQFFKENTLHQENDDMELQRLEFALRSVLDQKGSALLKHLSNKISVEIIEAFFRSLVYVEENKVIARELDLQGLFDFNQAPKEQIEYILETATAHPYQILIQNQQGYTFTLSEFLVEWKDLRNWIKQEKAAHQQYKYFVSLALSYFNESGSLLNKDQIETALTLKEEISSIYNWDKKYRYDKEMISSFILLSQNSLEETLKMQQKKRAQLLKNSVRISIAVSIAFLLSSFTALIAYLERNSAVVQQELALQAKEEAEGARKTAEVERLLAIEARKNESTASKKAESERLIALKAKNQAEIERKNAMASLELAKISESEASQAKGIAEKNEVLANEAKETAQLNFEISERLRNQQEARVAALEALGLFANQSFQEGLLLVREAYFKNLNNKGFPLQSDIFHALLYAKLNSNTAELNFSLDHPAKFLALSPNKKALAVYTINGEISIYRTKPTVQHIKVINSGYIQTLAFLNDEEIVYQTLEKEIFTSHLKESNLILPLAHRKQPTTAFWSASNPAPLINDHIYQKHEGLKRSNEKSAVHFILPDSVGKASVWAEGKVLFQKKAFDDKKEILFEASSNIVSLAWSQIHDRWILGLENGQIVSMNSSQKNKTESFAIHRSKISHLKIIPYSHQTELMLSTGYDGNITLYIFESQIPISSSISSRIELQGHRSWITGCAIDEEDKIAYTVSNDRNLKIWPFQIEQLLEQ</sequence>
<protein>
    <recommendedName>
        <fullName evidence="4">WD40 repeat-containing protein</fullName>
    </recommendedName>
</protein>
<dbReference type="PROSITE" id="PS50294">
    <property type="entry name" value="WD_REPEATS_REGION"/>
    <property type="match status" value="1"/>
</dbReference>
<keyword evidence="1" id="KW-0853">WD repeat</keyword>
<comment type="caution">
    <text evidence="2">The sequence shown here is derived from an EMBL/GenBank/DDBJ whole genome shotgun (WGS) entry which is preliminary data.</text>
</comment>
<dbReference type="Pfam" id="PF00400">
    <property type="entry name" value="WD40"/>
    <property type="match status" value="1"/>
</dbReference>
<organism evidence="2 3">
    <name type="scientific">Belliella aquatica</name>
    <dbReference type="NCBI Taxonomy" id="1323734"/>
    <lineage>
        <taxon>Bacteria</taxon>
        <taxon>Pseudomonadati</taxon>
        <taxon>Bacteroidota</taxon>
        <taxon>Cytophagia</taxon>
        <taxon>Cytophagales</taxon>
        <taxon>Cyclobacteriaceae</taxon>
        <taxon>Belliella</taxon>
    </lineage>
</organism>
<accession>A0ABQ1MBU5</accession>
<dbReference type="Proteomes" id="UP000635885">
    <property type="component" value="Unassembled WGS sequence"/>
</dbReference>
<proteinExistence type="predicted"/>
<dbReference type="InterPro" id="IPR015943">
    <property type="entry name" value="WD40/YVTN_repeat-like_dom_sf"/>
</dbReference>
<dbReference type="Gene3D" id="2.130.10.10">
    <property type="entry name" value="YVTN repeat-like/Quinoprotein amine dehydrogenase"/>
    <property type="match status" value="1"/>
</dbReference>
<keyword evidence="3" id="KW-1185">Reference proteome</keyword>
<reference evidence="3" key="1">
    <citation type="journal article" date="2019" name="Int. J. Syst. Evol. Microbiol.">
        <title>The Global Catalogue of Microorganisms (GCM) 10K type strain sequencing project: providing services to taxonomists for standard genome sequencing and annotation.</title>
        <authorList>
            <consortium name="The Broad Institute Genomics Platform"/>
            <consortium name="The Broad Institute Genome Sequencing Center for Infectious Disease"/>
            <person name="Wu L."/>
            <person name="Ma J."/>
        </authorList>
    </citation>
    <scope>NUCLEOTIDE SEQUENCE [LARGE SCALE GENOMIC DNA]</scope>
    <source>
        <strain evidence="3">CGMCC 1.12479</strain>
    </source>
</reference>
<evidence type="ECO:0000313" key="2">
    <source>
        <dbReference type="EMBL" id="GGC37888.1"/>
    </source>
</evidence>
<evidence type="ECO:0008006" key="4">
    <source>
        <dbReference type="Google" id="ProtNLM"/>
    </source>
</evidence>
<evidence type="ECO:0000256" key="1">
    <source>
        <dbReference type="PROSITE-ProRule" id="PRU00221"/>
    </source>
</evidence>
<name>A0ABQ1MBU5_9BACT</name>
<dbReference type="InterPro" id="IPR001680">
    <property type="entry name" value="WD40_rpt"/>
</dbReference>
<dbReference type="InterPro" id="IPR036322">
    <property type="entry name" value="WD40_repeat_dom_sf"/>
</dbReference>